<proteinExistence type="predicted"/>
<name>A0A3N0I0Z0_9FIRM</name>
<protein>
    <submittedName>
        <fullName evidence="1">PBSX family phage terminase large subunit</fullName>
    </submittedName>
</protein>
<dbReference type="PANTHER" id="PTHR39184:SF1">
    <property type="entry name" value="PBSX PHAGE TERMINASE LARGE SUBUNIT"/>
    <property type="match status" value="1"/>
</dbReference>
<comment type="caution">
    <text evidence="1">The sequence shown here is derived from an EMBL/GenBank/DDBJ whole genome shotgun (WGS) entry which is preliminary data.</text>
</comment>
<organism evidence="1 2">
    <name type="scientific">Absicoccus porci</name>
    <dbReference type="NCBI Taxonomy" id="2486576"/>
    <lineage>
        <taxon>Bacteria</taxon>
        <taxon>Bacillati</taxon>
        <taxon>Bacillota</taxon>
        <taxon>Erysipelotrichia</taxon>
        <taxon>Erysipelotrichales</taxon>
        <taxon>Erysipelotrichaceae</taxon>
        <taxon>Absicoccus</taxon>
    </lineage>
</organism>
<evidence type="ECO:0000313" key="2">
    <source>
        <dbReference type="Proteomes" id="UP000276568"/>
    </source>
</evidence>
<sequence>MSFELSIKQKEFWNDANHRWNVKTGATRSGKTWLDYYMIPRRIRERRGKPGTVVLLGNTQATLERNVLEPMRRLYGDLVGGIRNDNKVRLFGVECYALGADKKTQTKRIQGASISYCYGDEVATWSPEIFEMLKSRLDKPYSCFDGTCNPDNKNHWFKKFLDSGADIFQQKYTIDDNPFLPQNFVDALKAEYRGTVYYNRYILGEWCNAEGLLFPQFADNPDKWIVDDLPLFQQVNIGLDIGGTRSHSTLVDTGIEVGYKSIVTFAERKIVHSKGTIDAKRLCDETVSMILALYQSGIVASYVFVDNAEQVLLNSIRAAVFGAGLPTQVVDCRKVTGKTRILIYNQLLNQNRMKFTRAVPNVIESLSTALYDTKKQEDTILDDFTTDIDTFDAHFYSWSRYMEYITGYGGM</sequence>
<dbReference type="Gene3D" id="3.30.420.280">
    <property type="match status" value="1"/>
</dbReference>
<dbReference type="Proteomes" id="UP000276568">
    <property type="component" value="Unassembled WGS sequence"/>
</dbReference>
<dbReference type="OrthoDB" id="4498710at2"/>
<keyword evidence="2" id="KW-1185">Reference proteome</keyword>
<dbReference type="InterPro" id="IPR027417">
    <property type="entry name" value="P-loop_NTPase"/>
</dbReference>
<reference evidence="1 2" key="1">
    <citation type="submission" date="2018-11" db="EMBL/GenBank/DDBJ databases">
        <title>Clostridium sp. nov., a member of the family Erysipelotrichaceae isolated from pig faeces.</title>
        <authorList>
            <person name="Chang Y.-H."/>
        </authorList>
    </citation>
    <scope>NUCLEOTIDE SEQUENCE [LARGE SCALE GENOMIC DNA]</scope>
    <source>
        <strain evidence="1 2">YH-panp20</strain>
    </source>
</reference>
<gene>
    <name evidence="1" type="ORF">EDX97_07885</name>
</gene>
<dbReference type="EMBL" id="RJQC01000002">
    <property type="protein sequence ID" value="RNM30691.1"/>
    <property type="molecule type" value="Genomic_DNA"/>
</dbReference>
<dbReference type="RefSeq" id="WP_128520598.1">
    <property type="nucleotide sequence ID" value="NZ_RJQC01000002.1"/>
</dbReference>
<evidence type="ECO:0000313" key="1">
    <source>
        <dbReference type="EMBL" id="RNM30691.1"/>
    </source>
</evidence>
<dbReference type="Gene3D" id="3.40.50.300">
    <property type="entry name" value="P-loop containing nucleotide triphosphate hydrolases"/>
    <property type="match status" value="1"/>
</dbReference>
<dbReference type="AlphaFoldDB" id="A0A3N0I0Z0"/>
<dbReference type="InterPro" id="IPR052380">
    <property type="entry name" value="Viral_DNA_packaging_terminase"/>
</dbReference>
<dbReference type="PANTHER" id="PTHR39184">
    <property type="match status" value="1"/>
</dbReference>
<dbReference type="Pfam" id="PF03237">
    <property type="entry name" value="Terminase_6N"/>
    <property type="match status" value="1"/>
</dbReference>
<accession>A0A3N0I0Z0</accession>